<name>A0A7C9AAZ0_OPUST</name>
<evidence type="ECO:0008006" key="5">
    <source>
        <dbReference type="Google" id="ProtNLM"/>
    </source>
</evidence>
<evidence type="ECO:0000256" key="1">
    <source>
        <dbReference type="ARBA" id="ARBA00007637"/>
    </source>
</evidence>
<evidence type="ECO:0000313" key="4">
    <source>
        <dbReference type="EMBL" id="MBA4662357.1"/>
    </source>
</evidence>
<keyword evidence="2" id="KW-0520">NAD</keyword>
<dbReference type="CDD" id="cd05266">
    <property type="entry name" value="SDR_a4"/>
    <property type="match status" value="1"/>
</dbReference>
<accession>A0A7C9AAZ0</accession>
<dbReference type="GO" id="GO:0016853">
    <property type="term" value="F:isomerase activity"/>
    <property type="evidence" value="ECO:0007669"/>
    <property type="project" value="UniProtKB-KW"/>
</dbReference>
<dbReference type="Gene3D" id="3.40.50.720">
    <property type="entry name" value="NAD(P)-binding Rossmann-like Domain"/>
    <property type="match status" value="1"/>
</dbReference>
<sequence length="354" mass="39587">MEVCGVPAAQFPATPTGLCRKLRAWKLPTIRTLHPLASQASHTNLQCQIDGHNSNHSSNRMFILGMGYVGQFFAQQLMNDGWSVSGTCKSIKKKKELEQKGFDAHVFDACQPEWKILDVLRCHTHLFISIPPVEGIGDPLLQHEEHLKSKLVDGDLQWLCYLSSTSIYGDSEGAWVDEDYLPKPSSKLGKMRLDAEEGWLKLGQDLGLSSYVFRLAGIYGPGRSAVDTILKKEPLSEGQKRRAARTFTSRVHVADICQALKASISIQPQRKIYNMVDDDPASRTEVFAFALELIERKWPGLIDPTVFSMDTTQRTGGEKRVSNACIKNELGVRLLYPSYRSGLLSIIDHMEDPI</sequence>
<reference evidence="4" key="1">
    <citation type="journal article" date="2013" name="J. Plant Res.">
        <title>Effect of fungi and light on seed germination of three Opuntia species from semiarid lands of central Mexico.</title>
        <authorList>
            <person name="Delgado-Sanchez P."/>
            <person name="Jimenez-Bremont J.F."/>
            <person name="Guerrero-Gonzalez Mde L."/>
            <person name="Flores J."/>
        </authorList>
    </citation>
    <scope>NUCLEOTIDE SEQUENCE</scope>
    <source>
        <tissue evidence="4">Cladode</tissue>
    </source>
</reference>
<comment type="similarity">
    <text evidence="1">Belongs to the NAD(P)-dependent epimerase/dehydratase family.</text>
</comment>
<dbReference type="EMBL" id="GISG01215631">
    <property type="protein sequence ID" value="MBA4662359.1"/>
    <property type="molecule type" value="Transcribed_RNA"/>
</dbReference>
<keyword evidence="3" id="KW-0413">Isomerase</keyword>
<protein>
    <recommendedName>
        <fullName evidence="5">NAD-dependent epimerase/dehydratase domain-containing protein</fullName>
    </recommendedName>
</protein>
<dbReference type="AlphaFoldDB" id="A0A7C9AAZ0"/>
<dbReference type="SUPFAM" id="SSF51735">
    <property type="entry name" value="NAD(P)-binding Rossmann-fold domains"/>
    <property type="match status" value="1"/>
</dbReference>
<dbReference type="EMBL" id="GISG01215629">
    <property type="protein sequence ID" value="MBA4662357.1"/>
    <property type="molecule type" value="Transcribed_RNA"/>
</dbReference>
<proteinExistence type="inferred from homology"/>
<dbReference type="PANTHER" id="PTHR43574">
    <property type="entry name" value="EPIMERASE-RELATED"/>
    <property type="match status" value="1"/>
</dbReference>
<reference evidence="4" key="2">
    <citation type="submission" date="2020-07" db="EMBL/GenBank/DDBJ databases">
        <authorList>
            <person name="Vera ALvarez R."/>
            <person name="Arias-Moreno D.M."/>
            <person name="Jimenez-Jacinto V."/>
            <person name="Jimenez-Bremont J.F."/>
            <person name="Swaminathan K."/>
            <person name="Moose S.P."/>
            <person name="Guerrero-Gonzalez M.L."/>
            <person name="Marino-Ramirez L."/>
            <person name="Landsman D."/>
            <person name="Rodriguez-Kessler M."/>
            <person name="Delgado-Sanchez P."/>
        </authorList>
    </citation>
    <scope>NUCLEOTIDE SEQUENCE</scope>
    <source>
        <tissue evidence="4">Cladode</tissue>
    </source>
</reference>
<evidence type="ECO:0000256" key="2">
    <source>
        <dbReference type="ARBA" id="ARBA00023027"/>
    </source>
</evidence>
<dbReference type="InterPro" id="IPR036291">
    <property type="entry name" value="NAD(P)-bd_dom_sf"/>
</dbReference>
<organism evidence="4">
    <name type="scientific">Opuntia streptacantha</name>
    <name type="common">Prickly pear cactus</name>
    <name type="synonym">Opuntia cardona</name>
    <dbReference type="NCBI Taxonomy" id="393608"/>
    <lineage>
        <taxon>Eukaryota</taxon>
        <taxon>Viridiplantae</taxon>
        <taxon>Streptophyta</taxon>
        <taxon>Embryophyta</taxon>
        <taxon>Tracheophyta</taxon>
        <taxon>Spermatophyta</taxon>
        <taxon>Magnoliopsida</taxon>
        <taxon>eudicotyledons</taxon>
        <taxon>Gunneridae</taxon>
        <taxon>Pentapetalae</taxon>
        <taxon>Caryophyllales</taxon>
        <taxon>Cactineae</taxon>
        <taxon>Cactaceae</taxon>
        <taxon>Opuntioideae</taxon>
        <taxon>Opuntia</taxon>
    </lineage>
</organism>
<evidence type="ECO:0000256" key="3">
    <source>
        <dbReference type="ARBA" id="ARBA00023235"/>
    </source>
</evidence>